<keyword evidence="7" id="KW-1185">Reference proteome</keyword>
<dbReference type="GO" id="GO:0046427">
    <property type="term" value="P:positive regulation of receptor signaling pathway via JAK-STAT"/>
    <property type="evidence" value="ECO:0007669"/>
    <property type="project" value="TreeGrafter"/>
</dbReference>
<accession>A0AAY4EAX9</accession>
<dbReference type="Proteomes" id="UP000694580">
    <property type="component" value="Chromosome 17"/>
</dbReference>
<keyword evidence="5" id="KW-0372">Hormone</keyword>
<dbReference type="GeneID" id="114767081"/>
<dbReference type="RefSeq" id="XP_028814438.1">
    <property type="nucleotide sequence ID" value="XM_028958605.1"/>
</dbReference>
<dbReference type="InterPro" id="IPR001400">
    <property type="entry name" value="Somatotropin/Prolactin"/>
</dbReference>
<organism evidence="6 7">
    <name type="scientific">Denticeps clupeoides</name>
    <name type="common">denticle herring</name>
    <dbReference type="NCBI Taxonomy" id="299321"/>
    <lineage>
        <taxon>Eukaryota</taxon>
        <taxon>Metazoa</taxon>
        <taxon>Chordata</taxon>
        <taxon>Craniata</taxon>
        <taxon>Vertebrata</taxon>
        <taxon>Euteleostomi</taxon>
        <taxon>Actinopterygii</taxon>
        <taxon>Neopterygii</taxon>
        <taxon>Teleostei</taxon>
        <taxon>Clupei</taxon>
        <taxon>Clupeiformes</taxon>
        <taxon>Denticipitoidei</taxon>
        <taxon>Denticipitidae</taxon>
        <taxon>Denticeps</taxon>
    </lineage>
</organism>
<dbReference type="Pfam" id="PF00103">
    <property type="entry name" value="Hormone_1"/>
    <property type="match status" value="1"/>
</dbReference>
<evidence type="ECO:0000313" key="7">
    <source>
        <dbReference type="Proteomes" id="UP000694580"/>
    </source>
</evidence>
<evidence type="ECO:0000256" key="1">
    <source>
        <dbReference type="ARBA" id="ARBA00004613"/>
    </source>
</evidence>
<dbReference type="GO" id="GO:0005179">
    <property type="term" value="F:hormone activity"/>
    <property type="evidence" value="ECO:0007669"/>
    <property type="project" value="UniProtKB-KW"/>
</dbReference>
<proteinExistence type="inferred from homology"/>
<reference evidence="6" key="2">
    <citation type="submission" date="2025-08" db="UniProtKB">
        <authorList>
            <consortium name="Ensembl"/>
        </authorList>
    </citation>
    <scope>IDENTIFICATION</scope>
</reference>
<dbReference type="GO" id="GO:0005615">
    <property type="term" value="C:extracellular space"/>
    <property type="evidence" value="ECO:0007669"/>
    <property type="project" value="TreeGrafter"/>
</dbReference>
<dbReference type="SUPFAM" id="SSF47266">
    <property type="entry name" value="4-helical cytokines"/>
    <property type="match status" value="1"/>
</dbReference>
<dbReference type="PROSITE" id="PS00338">
    <property type="entry name" value="SOMATOTROPIN_2"/>
    <property type="match status" value="1"/>
</dbReference>
<dbReference type="InterPro" id="IPR009079">
    <property type="entry name" value="4_helix_cytokine-like_core"/>
</dbReference>
<name>A0AAY4EAX9_9TELE</name>
<evidence type="ECO:0000313" key="6">
    <source>
        <dbReference type="Ensembl" id="ENSDCDP00010054141.1"/>
    </source>
</evidence>
<dbReference type="InterPro" id="IPR018116">
    <property type="entry name" value="Somatotropin_CS"/>
</dbReference>
<dbReference type="PANTHER" id="PTHR11417">
    <property type="entry name" value="SOMATOTROPIN,PROLACTIN"/>
    <property type="match status" value="1"/>
</dbReference>
<reference evidence="6" key="3">
    <citation type="submission" date="2025-09" db="UniProtKB">
        <authorList>
            <consortium name="Ensembl"/>
        </authorList>
    </citation>
    <scope>IDENTIFICATION</scope>
</reference>
<comment type="subcellular location">
    <subcellularLocation>
        <location evidence="1 5">Secreted</location>
    </subcellularLocation>
</comment>
<evidence type="ECO:0000256" key="3">
    <source>
        <dbReference type="ARBA" id="ARBA00022525"/>
    </source>
</evidence>
<dbReference type="PRINTS" id="PR00836">
    <property type="entry name" value="SOMATOTROPIN"/>
</dbReference>
<evidence type="ECO:0000256" key="2">
    <source>
        <dbReference type="ARBA" id="ARBA00008474"/>
    </source>
</evidence>
<dbReference type="Gene3D" id="1.20.1250.10">
    <property type="match status" value="1"/>
</dbReference>
<sequence>MRTRFTRPCAHLIEPVSGNHGESSVAAKWSRPAGGEAMKQGVPVRLLFLALLSVPVEVRVGAASICAHELTNCHALSLAELFDRVIQHSARMHGLSNQLHTEFEHFYPASKNLIGSRKCHTSYILTPNGKENAQRLAKEELTEVILRLLMAWGEPLSYLHESMSRLQDTYGSSKALEMSGMVYELTRGVQKVAEKMHLLGMMSNSVSSMSSSEMLDQTASRFLPLNDHDLLYCFRRDADKVRSYLKILKCTIVSEQGC</sequence>
<keyword evidence="4" id="KW-1015">Disulfide bond</keyword>
<dbReference type="AlphaFoldDB" id="A0AAY4EAX9"/>
<dbReference type="Ensembl" id="ENSDCDT00010064678.1">
    <property type="protein sequence ID" value="ENSDCDP00010054141.1"/>
    <property type="gene ID" value="ENSDCDG00010031313.1"/>
</dbReference>
<keyword evidence="3" id="KW-0964">Secreted</keyword>
<evidence type="ECO:0000256" key="5">
    <source>
        <dbReference type="RuleBase" id="RU003618"/>
    </source>
</evidence>
<evidence type="ECO:0000256" key="4">
    <source>
        <dbReference type="ARBA" id="ARBA00023157"/>
    </source>
</evidence>
<dbReference type="GO" id="GO:0031667">
    <property type="term" value="P:response to nutrient levels"/>
    <property type="evidence" value="ECO:0007669"/>
    <property type="project" value="TreeGrafter"/>
</dbReference>
<reference evidence="6 7" key="1">
    <citation type="submission" date="2020-06" db="EMBL/GenBank/DDBJ databases">
        <authorList>
            <consortium name="Wellcome Sanger Institute Data Sharing"/>
        </authorList>
    </citation>
    <scope>NUCLEOTIDE SEQUENCE [LARGE SCALE GENOMIC DNA]</scope>
</reference>
<dbReference type="GeneTree" id="ENSGT00950000182818"/>
<gene>
    <name evidence="6" type="primary">LOC114767081</name>
</gene>
<dbReference type="PROSITE" id="PS00266">
    <property type="entry name" value="SOMATOTROPIN_1"/>
    <property type="match status" value="1"/>
</dbReference>
<comment type="similarity">
    <text evidence="2 5">Belongs to the somatotropin/prolactin family.</text>
</comment>
<protein>
    <submittedName>
        <fullName evidence="6">Uncharacterized protein</fullName>
    </submittedName>
</protein>
<dbReference type="PANTHER" id="PTHR11417:SF33">
    <property type="entry name" value="PROLACTIN LIKE"/>
    <property type="match status" value="1"/>
</dbReference>